<dbReference type="GO" id="GO:0006629">
    <property type="term" value="P:lipid metabolic process"/>
    <property type="evidence" value="ECO:0007669"/>
    <property type="project" value="InterPro"/>
</dbReference>
<comment type="caution">
    <text evidence="2">The sequence shown here is derived from an EMBL/GenBank/DDBJ whole genome shotgun (WGS) entry which is preliminary data.</text>
</comment>
<dbReference type="Gene3D" id="3.40.50.1110">
    <property type="entry name" value="SGNH hydrolase"/>
    <property type="match status" value="1"/>
</dbReference>
<dbReference type="InterPro" id="IPR008265">
    <property type="entry name" value="Lipase_GDSL_AS"/>
</dbReference>
<feature type="domain" description="SGNH hydrolase-type esterase" evidence="1">
    <location>
        <begin position="77"/>
        <end position="243"/>
    </location>
</feature>
<dbReference type="PROSITE" id="PS01098">
    <property type="entry name" value="LIPASE_GDSL_SER"/>
    <property type="match status" value="1"/>
</dbReference>
<dbReference type="AlphaFoldDB" id="A0A6B2K6H4"/>
<dbReference type="EMBL" id="JAAGAB010000004">
    <property type="protein sequence ID" value="NDV02496.1"/>
    <property type="molecule type" value="Genomic_DNA"/>
</dbReference>
<evidence type="ECO:0000259" key="1">
    <source>
        <dbReference type="Pfam" id="PF13472"/>
    </source>
</evidence>
<dbReference type="Proteomes" id="UP000474757">
    <property type="component" value="Unassembled WGS sequence"/>
</dbReference>
<evidence type="ECO:0000313" key="3">
    <source>
        <dbReference type="Proteomes" id="UP000474757"/>
    </source>
</evidence>
<dbReference type="CDD" id="cd01822">
    <property type="entry name" value="Lysophospholipase_L1_like"/>
    <property type="match status" value="1"/>
</dbReference>
<evidence type="ECO:0000313" key="2">
    <source>
        <dbReference type="EMBL" id="NDV02496.1"/>
    </source>
</evidence>
<gene>
    <name evidence="2" type="ORF">GZA08_16120</name>
</gene>
<dbReference type="PANTHER" id="PTHR30383">
    <property type="entry name" value="THIOESTERASE 1/PROTEASE 1/LYSOPHOSPHOLIPASE L1"/>
    <property type="match status" value="1"/>
</dbReference>
<sequence>MPLRISTRPALPISEKVTSLRERAACGAGDVSGIGRLLSWARGLGYGGRGGLRNLAAGLALLCTPALPAAAEDVILAFGDSLTAGYGLPVEEGFVPQLEGWLRENGAEVEVINGGVSGDTTAMGRQRLAWALGDAPDLVILELGANDMLRGMDPAAAQENLAAMIEEIEDAGARVLLVGVRAASNYGAGYRTAFEGMFPELAEEYGLTLYENWFSAVEGEDLNAARAAFIQSDGLHPNAEGVERIVDDLGPVVLEELDALDAPAG</sequence>
<protein>
    <submittedName>
        <fullName evidence="2">Arylesterase</fullName>
    </submittedName>
</protein>
<proteinExistence type="predicted"/>
<name>A0A6B2K6H4_9RHOB</name>
<dbReference type="Pfam" id="PF13472">
    <property type="entry name" value="Lipase_GDSL_2"/>
    <property type="match status" value="1"/>
</dbReference>
<organism evidence="2 3">
    <name type="scientific">Pseudoroseicyclus tamaricis</name>
    <dbReference type="NCBI Taxonomy" id="2705421"/>
    <lineage>
        <taxon>Bacteria</taxon>
        <taxon>Pseudomonadati</taxon>
        <taxon>Pseudomonadota</taxon>
        <taxon>Alphaproteobacteria</taxon>
        <taxon>Rhodobacterales</taxon>
        <taxon>Paracoccaceae</taxon>
        <taxon>Pseudoroseicyclus</taxon>
    </lineage>
</organism>
<dbReference type="InterPro" id="IPR036514">
    <property type="entry name" value="SGNH_hydro_sf"/>
</dbReference>
<dbReference type="SUPFAM" id="SSF52266">
    <property type="entry name" value="SGNH hydrolase"/>
    <property type="match status" value="1"/>
</dbReference>
<dbReference type="PANTHER" id="PTHR30383:SF24">
    <property type="entry name" value="THIOESTERASE 1_PROTEASE 1_LYSOPHOSPHOLIPASE L1"/>
    <property type="match status" value="1"/>
</dbReference>
<reference evidence="2 3" key="1">
    <citation type="submission" date="2020-02" db="EMBL/GenBank/DDBJ databases">
        <title>Pseudoroseicyclus tamarix, sp. nov., isolated from offshore sediment of a Tamarix chinensis forest.</title>
        <authorList>
            <person name="Gai Y."/>
        </authorList>
    </citation>
    <scope>NUCLEOTIDE SEQUENCE [LARGE SCALE GENOMIC DNA]</scope>
    <source>
        <strain evidence="2 3">CLL3-39</strain>
    </source>
</reference>
<dbReference type="InterPro" id="IPR051532">
    <property type="entry name" value="Ester_Hydrolysis_Enzymes"/>
</dbReference>
<keyword evidence="3" id="KW-1185">Reference proteome</keyword>
<dbReference type="GO" id="GO:0004622">
    <property type="term" value="F:phosphatidylcholine lysophospholipase activity"/>
    <property type="evidence" value="ECO:0007669"/>
    <property type="project" value="TreeGrafter"/>
</dbReference>
<accession>A0A6B2K6H4</accession>
<dbReference type="InterPro" id="IPR013830">
    <property type="entry name" value="SGNH_hydro"/>
</dbReference>